<dbReference type="OrthoDB" id="1102328at2759"/>
<organism evidence="2 3">
    <name type="scientific">Brassica carinata</name>
    <name type="common">Ethiopian mustard</name>
    <name type="synonym">Abyssinian cabbage</name>
    <dbReference type="NCBI Taxonomy" id="52824"/>
    <lineage>
        <taxon>Eukaryota</taxon>
        <taxon>Viridiplantae</taxon>
        <taxon>Streptophyta</taxon>
        <taxon>Embryophyta</taxon>
        <taxon>Tracheophyta</taxon>
        <taxon>Spermatophyta</taxon>
        <taxon>Magnoliopsida</taxon>
        <taxon>eudicotyledons</taxon>
        <taxon>Gunneridae</taxon>
        <taxon>Pentapetalae</taxon>
        <taxon>rosids</taxon>
        <taxon>malvids</taxon>
        <taxon>Brassicales</taxon>
        <taxon>Brassicaceae</taxon>
        <taxon>Brassiceae</taxon>
        <taxon>Brassica</taxon>
    </lineage>
</organism>
<gene>
    <name evidence="2" type="ORF">Bca52824_027188</name>
</gene>
<comment type="caution">
    <text evidence="2">The sequence shown here is derived from an EMBL/GenBank/DDBJ whole genome shotgun (WGS) entry which is preliminary data.</text>
</comment>
<evidence type="ECO:0000256" key="1">
    <source>
        <dbReference type="SAM" id="MobiDB-lite"/>
    </source>
</evidence>
<proteinExistence type="predicted"/>
<evidence type="ECO:0000313" key="3">
    <source>
        <dbReference type="Proteomes" id="UP000886595"/>
    </source>
</evidence>
<name>A0A8X7V8M4_BRACI</name>
<reference evidence="2 3" key="1">
    <citation type="submission" date="2020-02" db="EMBL/GenBank/DDBJ databases">
        <authorList>
            <person name="Ma Q."/>
            <person name="Huang Y."/>
            <person name="Song X."/>
            <person name="Pei D."/>
        </authorList>
    </citation>
    <scope>NUCLEOTIDE SEQUENCE [LARGE SCALE GENOMIC DNA]</scope>
    <source>
        <strain evidence="2">Sxm20200214</strain>
        <tissue evidence="2">Leaf</tissue>
    </source>
</reference>
<dbReference type="AlphaFoldDB" id="A0A8X7V8M4"/>
<feature type="region of interest" description="Disordered" evidence="1">
    <location>
        <begin position="128"/>
        <end position="152"/>
    </location>
</feature>
<dbReference type="Proteomes" id="UP000886595">
    <property type="component" value="Unassembled WGS sequence"/>
</dbReference>
<sequence length="268" mass="30427">MGVLVRVVKGDWARLAQGVWRFDADHVEDKHDVAVRENESLDSLLEMVKDTFRLRERLLPSESVTLTYKFTDLMKPPGEYTRPPVELTDDGDVELFMAMKIDFANLPLFVTYGYRSTEESWINCSQKGVEDEGSFEEENEHVRPPRKNPQQPFIIEELSDTSDESDSFHPKEDVRGDKVPFITLMDEAASPERDTDLSLGRAVPVAREVFTRNVTYRGKNKSYTRASAGMEQGNVSEGTNVAAVAKDPPDCEILDKIGKKIQNLDEMY</sequence>
<dbReference type="EMBL" id="JAAMPC010000006">
    <property type="protein sequence ID" value="KAG2307440.1"/>
    <property type="molecule type" value="Genomic_DNA"/>
</dbReference>
<keyword evidence="3" id="KW-1185">Reference proteome</keyword>
<accession>A0A8X7V8M4</accession>
<protein>
    <submittedName>
        <fullName evidence="2">Uncharacterized protein</fullName>
    </submittedName>
</protein>
<evidence type="ECO:0000313" key="2">
    <source>
        <dbReference type="EMBL" id="KAG2307440.1"/>
    </source>
</evidence>